<accession>A0AAV6FVQ3</accession>
<dbReference type="Gene3D" id="1.20.5.190">
    <property type="match status" value="1"/>
</dbReference>
<dbReference type="SUPFAM" id="SSF52540">
    <property type="entry name" value="P-loop containing nucleoside triphosphate hydrolases"/>
    <property type="match status" value="1"/>
</dbReference>
<dbReference type="SMART" id="SM00015">
    <property type="entry name" value="IQ"/>
    <property type="match status" value="3"/>
</dbReference>
<evidence type="ECO:0000313" key="2">
    <source>
        <dbReference type="Proteomes" id="UP000823561"/>
    </source>
</evidence>
<keyword evidence="2" id="KW-1185">Reference proteome</keyword>
<evidence type="ECO:0000313" key="1">
    <source>
        <dbReference type="EMBL" id="KAG5265431.1"/>
    </source>
</evidence>
<name>A0AAV6FVQ3_9TELE</name>
<dbReference type="PROSITE" id="PS50096">
    <property type="entry name" value="IQ"/>
    <property type="match status" value="3"/>
</dbReference>
<dbReference type="AlphaFoldDB" id="A0AAV6FVQ3"/>
<dbReference type="EMBL" id="JADWDJ010000019">
    <property type="protein sequence ID" value="KAG5265431.1"/>
    <property type="molecule type" value="Genomic_DNA"/>
</dbReference>
<dbReference type="InterPro" id="IPR000048">
    <property type="entry name" value="IQ_motif_EF-hand-BS"/>
</dbReference>
<sequence length="393" mass="46665">MARLVKFQSQIQQVRVEFFIRQRIAEENRKRENAAAVKIQSWIRGCRVRAYVRYLSRNVVIIQKIWRGFAARAVFRQMQEAAYLARRMKFYTLMAVRIQKRWRGYYVRKYIHNYYERKKYLEALSKKNEDIRKELVEFEAYQRKDRERLALEREEQEKYRQAQRLHFLLSTKQCPGVFNSPFRESPSEMEARLRRVTPVLGQTAAQQARHKLRQLRIAREQQNSSFLPPINAKKPQGPFRPAEEVWRQRQRPLSPTLRVATSITALEEAREELRSQELSARLIHHPFWLFANTHKSRKYEPMIHTRTSFEPLPYGTKHFREEKKHTLQDKERLLITDGISPPPAAVCQTWISHHSVAMALAIVRSRFQAPGKPAHQHSSPLCCLLDSSLLKHS</sequence>
<proteinExistence type="predicted"/>
<organism evidence="1 2">
    <name type="scientific">Alosa alosa</name>
    <name type="common">allis shad</name>
    <dbReference type="NCBI Taxonomy" id="278164"/>
    <lineage>
        <taxon>Eukaryota</taxon>
        <taxon>Metazoa</taxon>
        <taxon>Chordata</taxon>
        <taxon>Craniata</taxon>
        <taxon>Vertebrata</taxon>
        <taxon>Euteleostomi</taxon>
        <taxon>Actinopterygii</taxon>
        <taxon>Neopterygii</taxon>
        <taxon>Teleostei</taxon>
        <taxon>Clupei</taxon>
        <taxon>Clupeiformes</taxon>
        <taxon>Clupeoidei</taxon>
        <taxon>Clupeidae</taxon>
        <taxon>Alosa</taxon>
    </lineage>
</organism>
<gene>
    <name evidence="1" type="ORF">AALO_G00242410</name>
</gene>
<dbReference type="Proteomes" id="UP000823561">
    <property type="component" value="Chromosome 19"/>
</dbReference>
<protein>
    <recommendedName>
        <fullName evidence="3">Spermatogenesis associated 17</fullName>
    </recommendedName>
</protein>
<evidence type="ECO:0008006" key="3">
    <source>
        <dbReference type="Google" id="ProtNLM"/>
    </source>
</evidence>
<dbReference type="Pfam" id="PF00612">
    <property type="entry name" value="IQ"/>
    <property type="match status" value="3"/>
</dbReference>
<dbReference type="InterPro" id="IPR027417">
    <property type="entry name" value="P-loop_NTPase"/>
</dbReference>
<reference evidence="1" key="1">
    <citation type="submission" date="2020-10" db="EMBL/GenBank/DDBJ databases">
        <title>Chromosome-scale genome assembly of the Allis shad, Alosa alosa.</title>
        <authorList>
            <person name="Margot Z."/>
            <person name="Christophe K."/>
            <person name="Cabau C."/>
            <person name="Louis A."/>
            <person name="Berthelot C."/>
            <person name="Parey E."/>
            <person name="Roest Crollius H."/>
            <person name="Montfort J."/>
            <person name="Robinson-Rechavi M."/>
            <person name="Bucao C."/>
            <person name="Bouchez O."/>
            <person name="Gislard M."/>
            <person name="Lluch J."/>
            <person name="Milhes M."/>
            <person name="Lampietro C."/>
            <person name="Lopez Roques C."/>
            <person name="Donnadieu C."/>
            <person name="Braasch I."/>
            <person name="Desvignes T."/>
            <person name="Postlethwait J."/>
            <person name="Bobe J."/>
            <person name="Guiguen Y."/>
        </authorList>
    </citation>
    <scope>NUCLEOTIDE SEQUENCE</scope>
    <source>
        <strain evidence="1">M-15738</strain>
        <tissue evidence="1">Blood</tissue>
    </source>
</reference>
<comment type="caution">
    <text evidence="1">The sequence shown here is derived from an EMBL/GenBank/DDBJ whole genome shotgun (WGS) entry which is preliminary data.</text>
</comment>